<name>A0A8H7EX01_AGABI</name>
<keyword evidence="2" id="KW-0732">Signal</keyword>
<dbReference type="Proteomes" id="UP000629468">
    <property type="component" value="Unassembled WGS sequence"/>
</dbReference>
<keyword evidence="1" id="KW-1133">Transmembrane helix</keyword>
<evidence type="ECO:0000313" key="4">
    <source>
        <dbReference type="Proteomes" id="UP000629468"/>
    </source>
</evidence>
<evidence type="ECO:0000256" key="1">
    <source>
        <dbReference type="SAM" id="Phobius"/>
    </source>
</evidence>
<feature type="signal peptide" evidence="2">
    <location>
        <begin position="1"/>
        <end position="21"/>
    </location>
</feature>
<keyword evidence="1" id="KW-0472">Membrane</keyword>
<feature type="transmembrane region" description="Helical" evidence="1">
    <location>
        <begin position="187"/>
        <end position="205"/>
    </location>
</feature>
<accession>A0A8H7EX01</accession>
<comment type="caution">
    <text evidence="3">The sequence shown here is derived from an EMBL/GenBank/DDBJ whole genome shotgun (WGS) entry which is preliminary data.</text>
</comment>
<feature type="transmembrane region" description="Helical" evidence="1">
    <location>
        <begin position="134"/>
        <end position="152"/>
    </location>
</feature>
<dbReference type="AlphaFoldDB" id="A0A8H7EX01"/>
<feature type="chain" id="PRO_5034537541" evidence="2">
    <location>
        <begin position="22"/>
        <end position="216"/>
    </location>
</feature>
<keyword evidence="1" id="KW-0812">Transmembrane</keyword>
<gene>
    <name evidence="3" type="ORF">Agabi119p4_9820</name>
</gene>
<organism evidence="3 4">
    <name type="scientific">Agaricus bisporus var. burnettii</name>
    <dbReference type="NCBI Taxonomy" id="192524"/>
    <lineage>
        <taxon>Eukaryota</taxon>
        <taxon>Fungi</taxon>
        <taxon>Dikarya</taxon>
        <taxon>Basidiomycota</taxon>
        <taxon>Agaricomycotina</taxon>
        <taxon>Agaricomycetes</taxon>
        <taxon>Agaricomycetidae</taxon>
        <taxon>Agaricales</taxon>
        <taxon>Agaricineae</taxon>
        <taxon>Agaricaceae</taxon>
        <taxon>Agaricus</taxon>
    </lineage>
</organism>
<proteinExistence type="predicted"/>
<protein>
    <submittedName>
        <fullName evidence="3">Uncharacterized protein</fullName>
    </submittedName>
</protein>
<dbReference type="EMBL" id="JABXXO010000013">
    <property type="protein sequence ID" value="KAF7761828.1"/>
    <property type="molecule type" value="Genomic_DNA"/>
</dbReference>
<reference evidence="3 4" key="1">
    <citation type="journal article" name="Sci. Rep.">
        <title>Telomere-to-telomere assembled and centromere annotated genomes of the two main subspecies of the button mushroom Agaricus bisporus reveal especially polymorphic chromosome ends.</title>
        <authorList>
            <person name="Sonnenberg A.S.M."/>
            <person name="Sedaghat-Telgerd N."/>
            <person name="Lavrijssen B."/>
            <person name="Ohm R.A."/>
            <person name="Hendrickx P.M."/>
            <person name="Scholtmeijer K."/>
            <person name="Baars J.J.P."/>
            <person name="van Peer A."/>
        </authorList>
    </citation>
    <scope>NUCLEOTIDE SEQUENCE [LARGE SCALE GENOMIC DNA]</scope>
    <source>
        <strain evidence="3 4">H119_p4</strain>
    </source>
</reference>
<evidence type="ECO:0000256" key="2">
    <source>
        <dbReference type="SAM" id="SignalP"/>
    </source>
</evidence>
<sequence length="216" mass="24052">MTHPSPLLARVLLLDIVVSRTLLPPPQDSRCALSPDGSVTDPPPFSPLLPFLPLLQAHCPSIFLNWSVRPLHSMNIVISPLAPALPCCICWLDHLRHPFSLPMVHALQPQLVLSLPFLSVSLHPRASHRLQSLIMKRLVLFFSILVCTYYQVNFESHLRYKMKLCYMLSDSSLSSLSLLLGANITPILFLIVVVSPLLLVAGFMLSHTLPKTFALP</sequence>
<evidence type="ECO:0000313" key="3">
    <source>
        <dbReference type="EMBL" id="KAF7761828.1"/>
    </source>
</evidence>